<keyword evidence="2" id="KW-1185">Reference proteome</keyword>
<dbReference type="RefSeq" id="WP_021708173.1">
    <property type="nucleotide sequence ID" value="NZ_BAOB01000036.1"/>
</dbReference>
<protein>
    <submittedName>
        <fullName evidence="1">Putative ATPase</fullName>
    </submittedName>
</protein>
<gene>
    <name evidence="1" type="ORF">VAZ01S_010_00460</name>
</gene>
<proteinExistence type="predicted"/>
<evidence type="ECO:0000313" key="2">
    <source>
        <dbReference type="Proteomes" id="UP000016567"/>
    </source>
</evidence>
<dbReference type="Gene3D" id="3.40.50.300">
    <property type="entry name" value="P-loop containing nucleotide triphosphate hydrolases"/>
    <property type="match status" value="1"/>
</dbReference>
<sequence length="441" mass="49721">MSSEHHQVLTPQIIPPSIPSYCEELGVPTSVIDSLILKFLAVYPKIDLVELTQRLGVVSSLVECSLSLLKNRNFVQVFKPHDDGQTSSYSHLRYSLTELGALEAEHALNKDPYVGAVPVSIEDYWRVVQQQDVREAPITRTDIERALSEVYGSEALIPVLGPAINSGRALLLYGHAGTGKSYVASKVLNAMNTSVFIPYGVYVDGRIIKVFSQHHHQRVSTPHSNMLIKLKANYDQRWVLCERPNIQVGGELTMSMLEVQCSKSNPVWTAPLQMMANNGILVVDDLGRQPMPVESLLNRWIVPMEYQVDHLSLPNGQQLSIPFVLTLAFSSNLAPSEIADPAFLRRLGYKIEFHPLQQQDYKALWLSLASREKLTLPPELFERLYQLHREFETAYLPCLAKDLLGICRDILVFESKSNLILPDILQRAWELYFTETRSEGA</sequence>
<dbReference type="SUPFAM" id="SSF52540">
    <property type="entry name" value="P-loop containing nucleoside triphosphate hydrolases"/>
    <property type="match status" value="1"/>
</dbReference>
<dbReference type="OrthoDB" id="9783370at2"/>
<evidence type="ECO:0000313" key="1">
    <source>
        <dbReference type="EMBL" id="GAD74393.1"/>
    </source>
</evidence>
<dbReference type="InterPro" id="IPR027417">
    <property type="entry name" value="P-loop_NTPase"/>
</dbReference>
<accession>U3C7H8</accession>
<dbReference type="AlphaFoldDB" id="U3C7H8"/>
<dbReference type="eggNOG" id="COG0714">
    <property type="taxonomic scope" value="Bacteria"/>
</dbReference>
<reference evidence="1 2" key="1">
    <citation type="submission" date="2013-09" db="EMBL/GenBank/DDBJ databases">
        <title>Whole genome shotgun sequence of Vibrio azureus NBRC 104587.</title>
        <authorList>
            <person name="Isaki S."/>
            <person name="Hosoyama A."/>
            <person name="Numata M."/>
            <person name="Hashimoto M."/>
            <person name="Hosoyama Y."/>
            <person name="Tsuchikane K."/>
            <person name="Noguchi M."/>
            <person name="Hirakata S."/>
            <person name="Ichikawa N."/>
            <person name="Ohji S."/>
            <person name="Yamazoe A."/>
            <person name="Fujita N."/>
        </authorList>
    </citation>
    <scope>NUCLEOTIDE SEQUENCE [LARGE SCALE GENOMIC DNA]</scope>
    <source>
        <strain evidence="1 2">NBRC 104587</strain>
    </source>
</reference>
<dbReference type="Proteomes" id="UP000016567">
    <property type="component" value="Unassembled WGS sequence"/>
</dbReference>
<dbReference type="STRING" id="1219077.VAZ01S_010_00460"/>
<organism evidence="1 2">
    <name type="scientific">Vibrio azureus NBRC 104587</name>
    <dbReference type="NCBI Taxonomy" id="1219077"/>
    <lineage>
        <taxon>Bacteria</taxon>
        <taxon>Pseudomonadati</taxon>
        <taxon>Pseudomonadota</taxon>
        <taxon>Gammaproteobacteria</taxon>
        <taxon>Vibrionales</taxon>
        <taxon>Vibrionaceae</taxon>
        <taxon>Vibrio</taxon>
    </lineage>
</organism>
<name>U3C7H8_9VIBR</name>
<dbReference type="EMBL" id="BATL01000010">
    <property type="protein sequence ID" value="GAD74393.1"/>
    <property type="molecule type" value="Genomic_DNA"/>
</dbReference>
<comment type="caution">
    <text evidence="1">The sequence shown here is derived from an EMBL/GenBank/DDBJ whole genome shotgun (WGS) entry which is preliminary data.</text>
</comment>